<keyword evidence="2" id="KW-0812">Transmembrane</keyword>
<evidence type="ECO:0000256" key="2">
    <source>
        <dbReference type="SAM" id="Phobius"/>
    </source>
</evidence>
<keyword evidence="4" id="KW-1185">Reference proteome</keyword>
<evidence type="ECO:0000313" key="3">
    <source>
        <dbReference type="EMBL" id="CAI7988766.1"/>
    </source>
</evidence>
<feature type="compositionally biased region" description="Basic and acidic residues" evidence="1">
    <location>
        <begin position="144"/>
        <end position="155"/>
    </location>
</feature>
<feature type="region of interest" description="Disordered" evidence="1">
    <location>
        <begin position="77"/>
        <end position="194"/>
    </location>
</feature>
<protein>
    <recommendedName>
        <fullName evidence="5">SH2 domain-containing protein</fullName>
    </recommendedName>
</protein>
<dbReference type="Gene3D" id="3.30.505.10">
    <property type="entry name" value="SH2 domain"/>
    <property type="match status" value="1"/>
</dbReference>
<sequence>MQAAMSSVFQISREELPSPSPQKRPTGDGDSGYHEPIDDAAAFEQLPPLSLASSSPLSAAATPAQLLQHQHHVAAGSGIYPYRTRSNEVVSSSNDSAYDTTTPEYSPLSPTPRLLTDGGNESVSSNGSCTTQPDSGAVVPADGSRSDSPYEHVEEAVVSFLSPSPAGSEEDVSGKESDDAFEEAGNSSPEEDDWRAVEPRLLYPAVASASSTGCTLPHRGVFLVHFSASLFSLLFFIQFCYLSVQIESKPTHYGREYHGNLSREDAADLLGTADGCYLVRKGSEGDCILSFM</sequence>
<keyword evidence="2" id="KW-1133">Transmembrane helix</keyword>
<dbReference type="Proteomes" id="UP001174909">
    <property type="component" value="Unassembled WGS sequence"/>
</dbReference>
<dbReference type="AlphaFoldDB" id="A0AA35VR87"/>
<feature type="compositionally biased region" description="Polar residues" evidence="1">
    <location>
        <begin position="119"/>
        <end position="134"/>
    </location>
</feature>
<feature type="compositionally biased region" description="Polar residues" evidence="1">
    <location>
        <begin position="1"/>
        <end position="10"/>
    </location>
</feature>
<organism evidence="3 4">
    <name type="scientific">Geodia barretti</name>
    <name type="common">Barrett's horny sponge</name>
    <dbReference type="NCBI Taxonomy" id="519541"/>
    <lineage>
        <taxon>Eukaryota</taxon>
        <taxon>Metazoa</taxon>
        <taxon>Porifera</taxon>
        <taxon>Demospongiae</taxon>
        <taxon>Heteroscleromorpha</taxon>
        <taxon>Tetractinellida</taxon>
        <taxon>Astrophorina</taxon>
        <taxon>Geodiidae</taxon>
        <taxon>Geodia</taxon>
    </lineage>
</organism>
<keyword evidence="2" id="KW-0472">Membrane</keyword>
<evidence type="ECO:0000313" key="4">
    <source>
        <dbReference type="Proteomes" id="UP001174909"/>
    </source>
</evidence>
<evidence type="ECO:0008006" key="5">
    <source>
        <dbReference type="Google" id="ProtNLM"/>
    </source>
</evidence>
<name>A0AA35VR87_GEOBA</name>
<gene>
    <name evidence="3" type="ORF">GBAR_LOCUS49</name>
</gene>
<comment type="caution">
    <text evidence="3">The sequence shown here is derived from an EMBL/GenBank/DDBJ whole genome shotgun (WGS) entry which is preliminary data.</text>
</comment>
<proteinExistence type="predicted"/>
<accession>A0AA35VR87</accession>
<feature type="compositionally biased region" description="Basic and acidic residues" evidence="1">
    <location>
        <begin position="25"/>
        <end position="37"/>
    </location>
</feature>
<feature type="region of interest" description="Disordered" evidence="1">
    <location>
        <begin position="1"/>
        <end position="60"/>
    </location>
</feature>
<feature type="compositionally biased region" description="Polar residues" evidence="1">
    <location>
        <begin position="87"/>
        <end position="104"/>
    </location>
</feature>
<dbReference type="InterPro" id="IPR036860">
    <property type="entry name" value="SH2_dom_sf"/>
</dbReference>
<dbReference type="SUPFAM" id="SSF55550">
    <property type="entry name" value="SH2 domain"/>
    <property type="match status" value="1"/>
</dbReference>
<dbReference type="EMBL" id="CASHTH010000007">
    <property type="protein sequence ID" value="CAI7988766.1"/>
    <property type="molecule type" value="Genomic_DNA"/>
</dbReference>
<reference evidence="3" key="1">
    <citation type="submission" date="2023-03" db="EMBL/GenBank/DDBJ databases">
        <authorList>
            <person name="Steffen K."/>
            <person name="Cardenas P."/>
        </authorList>
    </citation>
    <scope>NUCLEOTIDE SEQUENCE</scope>
</reference>
<evidence type="ECO:0000256" key="1">
    <source>
        <dbReference type="SAM" id="MobiDB-lite"/>
    </source>
</evidence>
<feature type="compositionally biased region" description="Low complexity" evidence="1">
    <location>
        <begin position="45"/>
        <end position="60"/>
    </location>
</feature>
<feature type="transmembrane region" description="Helical" evidence="2">
    <location>
        <begin position="222"/>
        <end position="244"/>
    </location>
</feature>